<gene>
    <name evidence="1" type="ORF">CEY02_18465</name>
</gene>
<evidence type="ECO:0000313" key="2">
    <source>
        <dbReference type="Proteomes" id="UP000228754"/>
    </source>
</evidence>
<dbReference type="AlphaFoldDB" id="A0A2A5IMH8"/>
<dbReference type="Proteomes" id="UP000228754">
    <property type="component" value="Unassembled WGS sequence"/>
</dbReference>
<reference evidence="1 2" key="1">
    <citation type="submission" date="2017-06" db="EMBL/GenBank/DDBJ databases">
        <title>Draft Genome Sequence of Bacillus sp Strain 36R Isolated from saline sediment at Atanasia, Sonora, Mexico.</title>
        <authorList>
            <person name="Sanchez Diaz R."/>
            <person name="Quiroz Macias M.E."/>
            <person name="Ibarra Gamez J.C."/>
            <person name="Enciso Ibarra J."/>
            <person name="Gomez Gil B."/>
            <person name="Galaviz Silva L."/>
        </authorList>
    </citation>
    <scope>NUCLEOTIDE SEQUENCE [LARGE SCALE GENOMIC DNA]</scope>
    <source>
        <strain evidence="1 2">36R_ATNSAL</strain>
    </source>
</reference>
<comment type="caution">
    <text evidence="1">The sequence shown here is derived from an EMBL/GenBank/DDBJ whole genome shotgun (WGS) entry which is preliminary data.</text>
</comment>
<dbReference type="InterPro" id="IPR028951">
    <property type="entry name" value="Imm64"/>
</dbReference>
<protein>
    <submittedName>
        <fullName evidence="1">Uncharacterized protein</fullName>
    </submittedName>
</protein>
<sequence>MIAIGGYINIGFVFYEAIHIPNTFRQLTNYLAQKDISITKVKFSQDPDGDIWIEHSVKESIIKDDDFSGYYMEFELSGLSSKLKDMTINIQKEADHVGFVICLKWAEVVSHGVVHLQQEIIRCLVDLYHTLPFEYAFIGHEIEVEIHPDEFEKGLQEHHAFPVGFIGKGDHIDIYYGDVAIDGLSSQERRKECLMVER</sequence>
<organism evidence="1 2">
    <name type="scientific">Bacillus pumilus</name>
    <name type="common">Bacillus mesentericus</name>
    <dbReference type="NCBI Taxonomy" id="1408"/>
    <lineage>
        <taxon>Bacteria</taxon>
        <taxon>Bacillati</taxon>
        <taxon>Bacillota</taxon>
        <taxon>Bacilli</taxon>
        <taxon>Bacillales</taxon>
        <taxon>Bacillaceae</taxon>
        <taxon>Bacillus</taxon>
    </lineage>
</organism>
<dbReference type="Pfam" id="PF15600">
    <property type="entry name" value="Imm64"/>
    <property type="match status" value="1"/>
</dbReference>
<name>A0A2A5IMH8_BACPU</name>
<dbReference type="OrthoDB" id="1647923at2"/>
<dbReference type="EMBL" id="NKHG01000118">
    <property type="protein sequence ID" value="PCK18540.1"/>
    <property type="molecule type" value="Genomic_DNA"/>
</dbReference>
<accession>A0A2A5IMH8</accession>
<proteinExistence type="predicted"/>
<evidence type="ECO:0000313" key="1">
    <source>
        <dbReference type="EMBL" id="PCK18540.1"/>
    </source>
</evidence>